<keyword evidence="2" id="KW-1185">Reference proteome</keyword>
<dbReference type="AlphaFoldDB" id="A0AAP4BAK4"/>
<comment type="caution">
    <text evidence="1">The sequence shown here is derived from an EMBL/GenBank/DDBJ whole genome shotgun (WGS) entry which is preliminary data.</text>
</comment>
<accession>A0AAP4BAK4</accession>
<reference evidence="1 2" key="1">
    <citation type="submission" date="2023-05" db="EMBL/GenBank/DDBJ databases">
        <title>[ruminococcus] sp. nov., isolated from a pig farm feces dump.</title>
        <authorList>
            <person name="Chang Y.-H."/>
        </authorList>
    </citation>
    <scope>NUCLEOTIDE SEQUENCE [LARGE SCALE GENOMIC DNA]</scope>
    <source>
        <strain evidence="1 2">YH-rum2234</strain>
    </source>
</reference>
<dbReference type="EMBL" id="JASGBQ010000002">
    <property type="protein sequence ID" value="MDI9241323.1"/>
    <property type="molecule type" value="Genomic_DNA"/>
</dbReference>
<evidence type="ECO:0008006" key="3">
    <source>
        <dbReference type="Google" id="ProtNLM"/>
    </source>
</evidence>
<organism evidence="1 2">
    <name type="scientific">Fusibacillus kribbianus</name>
    <dbReference type="NCBI Taxonomy" id="3044208"/>
    <lineage>
        <taxon>Bacteria</taxon>
        <taxon>Bacillati</taxon>
        <taxon>Bacillota</taxon>
        <taxon>Clostridia</taxon>
        <taxon>Lachnospirales</taxon>
        <taxon>Lachnospiraceae</taxon>
        <taxon>Fusibacillus</taxon>
    </lineage>
</organism>
<evidence type="ECO:0000313" key="1">
    <source>
        <dbReference type="EMBL" id="MDI9241323.1"/>
    </source>
</evidence>
<proteinExistence type="predicted"/>
<sequence>MEYWSKMVGSCRNAEIITVEEMESNEEVWADWLKQENEYAVGDRKAMEAGGGKYLNFIAIVLRKK</sequence>
<evidence type="ECO:0000313" key="2">
    <source>
        <dbReference type="Proteomes" id="UP001300383"/>
    </source>
</evidence>
<dbReference type="Proteomes" id="UP001300383">
    <property type="component" value="Unassembled WGS sequence"/>
</dbReference>
<protein>
    <recommendedName>
        <fullName evidence="3">SAM-dependent methyltransferase</fullName>
    </recommendedName>
</protein>
<name>A0AAP4BAK4_9FIRM</name>
<gene>
    <name evidence="1" type="ORF">QJ036_02365</name>
</gene>